<dbReference type="Proteomes" id="UP000196082">
    <property type="component" value="Unassembled WGS sequence"/>
</dbReference>
<dbReference type="RefSeq" id="WP_086977723.1">
    <property type="nucleotide sequence ID" value="NZ_NFSB01000084.1"/>
</dbReference>
<dbReference type="EMBL" id="NFSB01000084">
    <property type="protein sequence ID" value="OUM28294.1"/>
    <property type="molecule type" value="Genomic_DNA"/>
</dbReference>
<accession>A0A1Y3KT62</accession>
<sequence length="291" mass="32392">MIEVLGSHAFLGALRDVAAPGESVMFRGKLEVEGENIRCYIKPFPSMLVGESNEVGENRSVISEALGYVLGKACGFTVARKAGVIFLRSEQIPGAALRKLVDQTPGKMVQDEYLAWFSEDMRHSSLMSECPSDAPELMRQRNIARIAADLAAHESSPRIVSFDEWTENSDRHLGNILSAPNGGLTLIDHGRLFRHPSWSPGKLGKNPRVARNALMELIDSHDPDWSSRTPIRSARSLAYKSFSVAWKSEARTQAELILREFMEPPEVSLVLEFLTERLDPSQYTPRVGLML</sequence>
<protein>
    <recommendedName>
        <fullName evidence="3">HipA-like C-terminal domain-containing protein</fullName>
    </recommendedName>
</protein>
<evidence type="ECO:0000313" key="1">
    <source>
        <dbReference type="EMBL" id="OUM28294.1"/>
    </source>
</evidence>
<reference evidence="1 2" key="1">
    <citation type="submission" date="2017-05" db="EMBL/GenBank/DDBJ databases">
        <title>Whole genome sequence of Pseudomonas putida isolate 1312 commercialized as a biostimulant.</title>
        <authorList>
            <person name="Crovadore J."/>
            <person name="Blanc P."/>
            <person name="Chablais R."/>
            <person name="Cochard B."/>
            <person name="Grizard D."/>
            <person name="Lefort F."/>
        </authorList>
    </citation>
    <scope>NUCLEOTIDE SEQUENCE [LARGE SCALE GENOMIC DNA]</scope>
    <source>
        <strain evidence="1 2">1312</strain>
    </source>
</reference>
<evidence type="ECO:0000313" key="2">
    <source>
        <dbReference type="Proteomes" id="UP000196082"/>
    </source>
</evidence>
<comment type="caution">
    <text evidence="1">The sequence shown here is derived from an EMBL/GenBank/DDBJ whole genome shotgun (WGS) entry which is preliminary data.</text>
</comment>
<proteinExistence type="predicted"/>
<gene>
    <name evidence="1" type="ORF">B8W72_20770</name>
</gene>
<organism evidence="1 2">
    <name type="scientific">Pseudomonas putida</name>
    <name type="common">Arthrobacter siderocapsulatus</name>
    <dbReference type="NCBI Taxonomy" id="303"/>
    <lineage>
        <taxon>Bacteria</taxon>
        <taxon>Pseudomonadati</taxon>
        <taxon>Pseudomonadota</taxon>
        <taxon>Gammaproteobacteria</taxon>
        <taxon>Pseudomonadales</taxon>
        <taxon>Pseudomonadaceae</taxon>
        <taxon>Pseudomonas</taxon>
    </lineage>
</organism>
<name>A0A1Y3KT62_PSEPU</name>
<evidence type="ECO:0008006" key="3">
    <source>
        <dbReference type="Google" id="ProtNLM"/>
    </source>
</evidence>
<dbReference type="AlphaFoldDB" id="A0A1Y3KT62"/>